<dbReference type="GO" id="GO:0009279">
    <property type="term" value="C:cell outer membrane"/>
    <property type="evidence" value="ECO:0007669"/>
    <property type="project" value="UniProtKB-SubCell"/>
</dbReference>
<keyword evidence="1 3" id="KW-0732">Signal</keyword>
<feature type="non-terminal residue" evidence="5">
    <location>
        <position position="316"/>
    </location>
</feature>
<dbReference type="Gene3D" id="2.60.40.1120">
    <property type="entry name" value="Carboxypeptidase-like, regulatory domain"/>
    <property type="match status" value="1"/>
</dbReference>
<feature type="signal peptide" evidence="3">
    <location>
        <begin position="1"/>
        <end position="28"/>
    </location>
</feature>
<comment type="subcellular location">
    <subcellularLocation>
        <location evidence="2">Cell outer membrane</location>
        <topology evidence="2">Multi-pass membrane protein</topology>
    </subcellularLocation>
</comment>
<dbReference type="InterPro" id="IPR008969">
    <property type="entry name" value="CarboxyPept-like_regulatory"/>
</dbReference>
<dbReference type="FunFam" id="2.170.130.10:FF:000009">
    <property type="entry name" value="SusC/RagA family TonB-linked outer membrane protein"/>
    <property type="match status" value="1"/>
</dbReference>
<comment type="caution">
    <text evidence="5">The sequence shown here is derived from an EMBL/GenBank/DDBJ whole genome shotgun (WGS) entry which is preliminary data.</text>
</comment>
<dbReference type="InterPro" id="IPR039426">
    <property type="entry name" value="TonB-dep_rcpt-like"/>
</dbReference>
<dbReference type="AlphaFoldDB" id="A0A078SQJ8"/>
<keyword evidence="2" id="KW-1134">Transmembrane beta strand</keyword>
<evidence type="ECO:0000256" key="1">
    <source>
        <dbReference type="ARBA" id="ARBA00022729"/>
    </source>
</evidence>
<evidence type="ECO:0000313" key="5">
    <source>
        <dbReference type="EMBL" id="KDS64187.1"/>
    </source>
</evidence>
<dbReference type="FunFam" id="2.60.40.1120:FF:000003">
    <property type="entry name" value="Outer membrane protein Omp121"/>
    <property type="match status" value="1"/>
</dbReference>
<comment type="similarity">
    <text evidence="2">Belongs to the TonB-dependent receptor family.</text>
</comment>
<dbReference type="Pfam" id="PF07715">
    <property type="entry name" value="Plug"/>
    <property type="match status" value="1"/>
</dbReference>
<name>A0A078SQJ8_BACUN</name>
<keyword evidence="2" id="KW-0998">Cell outer membrane</keyword>
<dbReference type="Proteomes" id="UP000028013">
    <property type="component" value="Unassembled WGS sequence"/>
</dbReference>
<dbReference type="GO" id="GO:0044718">
    <property type="term" value="P:siderophore transmembrane transport"/>
    <property type="evidence" value="ECO:0007669"/>
    <property type="project" value="TreeGrafter"/>
</dbReference>
<dbReference type="PANTHER" id="PTHR30069:SF29">
    <property type="entry name" value="HEMOGLOBIN AND HEMOGLOBIN-HAPTOGLOBIN-BINDING PROTEIN 1-RELATED"/>
    <property type="match status" value="1"/>
</dbReference>
<feature type="chain" id="PRO_5001745512" evidence="3">
    <location>
        <begin position="29"/>
        <end position="316"/>
    </location>
</feature>
<dbReference type="PANTHER" id="PTHR30069">
    <property type="entry name" value="TONB-DEPENDENT OUTER MEMBRANE RECEPTOR"/>
    <property type="match status" value="1"/>
</dbReference>
<dbReference type="Gene3D" id="2.170.130.10">
    <property type="entry name" value="TonB-dependent receptor, plug domain"/>
    <property type="match status" value="1"/>
</dbReference>
<evidence type="ECO:0000313" key="6">
    <source>
        <dbReference type="Proteomes" id="UP000028013"/>
    </source>
</evidence>
<sequence>MQKYKMPISRLRMMVCLIGMLLPMCMFAQQITVQGVVKDQTGETVIGASVMEKGTTNGTITGIDGDFSLNMSSNGTLVVSFVGYKTQEVQVKGQKQLQVVLSEDAEMLDEVVVIGYGTMKKSDLTGAVSSIGNKDIKDSPVSNLGQAIQGKISGVQIVDAGKPGDNVSIKIRGLGSINNCDPLVVIDGVPTDLGLSSLNMADVERLDVLKDASATAIYGSRGANGVVMITTKRGTEGKGKLAVSANYSFQNATNVPSLLNAAQYAELSNDMMVNSGRNPNPEWANPSELGAGTDWMDELLRTGVMQNYTVSYSGGN</sequence>
<evidence type="ECO:0000256" key="2">
    <source>
        <dbReference type="PROSITE-ProRule" id="PRU01360"/>
    </source>
</evidence>
<evidence type="ECO:0000256" key="3">
    <source>
        <dbReference type="SAM" id="SignalP"/>
    </source>
</evidence>
<gene>
    <name evidence="5" type="ORF">M094_3321</name>
</gene>
<reference evidence="5 6" key="1">
    <citation type="submission" date="2014-04" db="EMBL/GenBank/DDBJ databases">
        <authorList>
            <person name="Sears C."/>
            <person name="Carroll K."/>
            <person name="Sack B.R."/>
            <person name="Qadri F."/>
            <person name="Myers L.L."/>
            <person name="Chung G.-T."/>
            <person name="Escheverria P."/>
            <person name="Fraser C.M."/>
            <person name="Sadzewicz L."/>
            <person name="Shefchek K.A."/>
            <person name="Tallon L."/>
            <person name="Das S.P."/>
            <person name="Daugherty S."/>
            <person name="Mongodin E.F."/>
        </authorList>
    </citation>
    <scope>NUCLEOTIDE SEQUENCE [LARGE SCALE GENOMIC DNA]</scope>
    <source>
        <strain evidence="5 6">3978 T3 ii</strain>
    </source>
</reference>
<dbReference type="InterPro" id="IPR023997">
    <property type="entry name" value="TonB-dep_OMP_SusC/RagA_CS"/>
</dbReference>
<keyword evidence="2" id="KW-0813">Transport</keyword>
<evidence type="ECO:0000259" key="4">
    <source>
        <dbReference type="Pfam" id="PF07715"/>
    </source>
</evidence>
<dbReference type="NCBIfam" id="TIGR04056">
    <property type="entry name" value="OMP_RagA_SusC"/>
    <property type="match status" value="1"/>
</dbReference>
<accession>A0A078SQJ8</accession>
<proteinExistence type="inferred from homology"/>
<keyword evidence="2" id="KW-0812">Transmembrane</keyword>
<dbReference type="SUPFAM" id="SSF56935">
    <property type="entry name" value="Porins"/>
    <property type="match status" value="1"/>
</dbReference>
<dbReference type="NCBIfam" id="TIGR04057">
    <property type="entry name" value="SusC_RagA_signa"/>
    <property type="match status" value="1"/>
</dbReference>
<protein>
    <submittedName>
        <fullName evidence="5">TonB-linked outer membrane, SusC/RagA family protein</fullName>
    </submittedName>
</protein>
<dbReference type="EMBL" id="JNHN01000015">
    <property type="protein sequence ID" value="KDS64187.1"/>
    <property type="molecule type" value="Genomic_DNA"/>
</dbReference>
<keyword evidence="2" id="KW-0472">Membrane</keyword>
<dbReference type="InterPro" id="IPR023996">
    <property type="entry name" value="TonB-dep_OMP_SusC/RagA"/>
</dbReference>
<dbReference type="InterPro" id="IPR037066">
    <property type="entry name" value="Plug_dom_sf"/>
</dbReference>
<dbReference type="RefSeq" id="WP_155270069.1">
    <property type="nucleotide sequence ID" value="NZ_JNHN01000015.1"/>
</dbReference>
<dbReference type="PROSITE" id="PS52016">
    <property type="entry name" value="TONB_DEPENDENT_REC_3"/>
    <property type="match status" value="1"/>
</dbReference>
<dbReference type="InterPro" id="IPR012910">
    <property type="entry name" value="Plug_dom"/>
</dbReference>
<dbReference type="Pfam" id="PF13715">
    <property type="entry name" value="CarbopepD_reg_2"/>
    <property type="match status" value="1"/>
</dbReference>
<dbReference type="SUPFAM" id="SSF49464">
    <property type="entry name" value="Carboxypeptidase regulatory domain-like"/>
    <property type="match status" value="1"/>
</dbReference>
<dbReference type="GO" id="GO:0015344">
    <property type="term" value="F:siderophore uptake transmembrane transporter activity"/>
    <property type="evidence" value="ECO:0007669"/>
    <property type="project" value="TreeGrafter"/>
</dbReference>
<organism evidence="5 6">
    <name type="scientific">Bacteroides uniformis str. 3978 T3 ii</name>
    <dbReference type="NCBI Taxonomy" id="1339349"/>
    <lineage>
        <taxon>Bacteria</taxon>
        <taxon>Pseudomonadati</taxon>
        <taxon>Bacteroidota</taxon>
        <taxon>Bacteroidia</taxon>
        <taxon>Bacteroidales</taxon>
        <taxon>Bacteroidaceae</taxon>
        <taxon>Bacteroides</taxon>
    </lineage>
</organism>
<feature type="domain" description="TonB-dependent receptor plug" evidence="4">
    <location>
        <begin position="121"/>
        <end position="226"/>
    </location>
</feature>